<organism evidence="1 2">
    <name type="scientific">Candidatus Accumulibacter proximus</name>
    <dbReference type="NCBI Taxonomy" id="2954385"/>
    <lineage>
        <taxon>Bacteria</taxon>
        <taxon>Pseudomonadati</taxon>
        <taxon>Pseudomonadota</taxon>
        <taxon>Betaproteobacteria</taxon>
        <taxon>Candidatus Accumulibacter</taxon>
    </lineage>
</organism>
<dbReference type="PROSITE" id="PS51257">
    <property type="entry name" value="PROKAR_LIPOPROTEIN"/>
    <property type="match status" value="1"/>
</dbReference>
<reference evidence="1 2" key="1">
    <citation type="submission" date="2020-10" db="EMBL/GenBank/DDBJ databases">
        <title>Connecting structure to function with the recovery of over 1000 high-quality activated sludge metagenome-assembled genomes encoding full-length rRNA genes using long-read sequencing.</title>
        <authorList>
            <person name="Singleton C.M."/>
            <person name="Petriglieri F."/>
            <person name="Kristensen J.M."/>
            <person name="Kirkegaard R.H."/>
            <person name="Michaelsen T.Y."/>
            <person name="Andersen M.H."/>
            <person name="Karst S.M."/>
            <person name="Dueholm M.S."/>
            <person name="Nielsen P.H."/>
            <person name="Albertsen M."/>
        </authorList>
    </citation>
    <scope>NUCLEOTIDE SEQUENCE [LARGE SCALE GENOMIC DNA]</scope>
    <source>
        <strain evidence="1">EsbW_18-Q3-R4-48_BATAC.285</strain>
    </source>
</reference>
<dbReference type="EMBL" id="JADJMH010000005">
    <property type="protein sequence ID" value="MBK7674553.1"/>
    <property type="molecule type" value="Genomic_DNA"/>
</dbReference>
<comment type="caution">
    <text evidence="1">The sequence shown here is derived from an EMBL/GenBank/DDBJ whole genome shotgun (WGS) entry which is preliminary data.</text>
</comment>
<dbReference type="InterPro" id="IPR000415">
    <property type="entry name" value="Nitroreductase-like"/>
</dbReference>
<dbReference type="AlphaFoldDB" id="A0A935PWB7"/>
<dbReference type="NCBIfam" id="NF047509">
    <property type="entry name" value="Rv3131_FMN_oxido"/>
    <property type="match status" value="1"/>
</dbReference>
<accession>A0A935PWB7</accession>
<dbReference type="Gene3D" id="3.40.109.10">
    <property type="entry name" value="NADH Oxidase"/>
    <property type="match status" value="1"/>
</dbReference>
<evidence type="ECO:0000313" key="2">
    <source>
        <dbReference type="Proteomes" id="UP000697998"/>
    </source>
</evidence>
<dbReference type="Proteomes" id="UP000697998">
    <property type="component" value="Unassembled WGS sequence"/>
</dbReference>
<dbReference type="GO" id="GO:0016491">
    <property type="term" value="F:oxidoreductase activity"/>
    <property type="evidence" value="ECO:0007669"/>
    <property type="project" value="InterPro"/>
</dbReference>
<protein>
    <submittedName>
        <fullName evidence="1">Tat pathway signal protein</fullName>
    </submittedName>
</protein>
<gene>
    <name evidence="1" type="ORF">IPJ27_07130</name>
</gene>
<proteinExistence type="predicted"/>
<dbReference type="SUPFAM" id="SSF55469">
    <property type="entry name" value="FMN-dependent nitroreductase-like"/>
    <property type="match status" value="2"/>
</dbReference>
<name>A0A935PWB7_9PROT</name>
<sequence>MVTRREFIVSTSATIGGLATVSSCSSETIADIYENAVSNTWRHSEVSAGDKPALLRELVRYATLAPSSHNTQCWKFHLEDRSISILPDLSRRCPAVDPDDHHLFVSIGCATENLVQAALANGLNGDVVFDDSARKTLRVLLEPTKAVATSLFSAIPERQSTRAEYDGKPISTSELAPLERAGQGNGVRIILLTEREAMEKVLEYVVQGNAAQINDRAFVEELKAWIRFSSRDAVRTGDGLYAASSGNPSVPSWLGSLLFGLFFTPESENDKYAKHVRSSAGIAIFVSEAENPAQWIEVGRCYERFALQSAALGIRNAMLNQPVEVSALRPQFATFLGVGGRRPDLVVRFGRGPKLPPSLRRPVDAVLT</sequence>
<evidence type="ECO:0000313" key="1">
    <source>
        <dbReference type="EMBL" id="MBK7674553.1"/>
    </source>
</evidence>